<evidence type="ECO:0000313" key="2">
    <source>
        <dbReference type="EMBL" id="AVY54512.1"/>
    </source>
</evidence>
<proteinExistence type="evidence at transcript level"/>
<feature type="chain" id="PRO_5036388419" evidence="1">
    <location>
        <begin position="25"/>
        <end position="134"/>
    </location>
</feature>
<protein>
    <submittedName>
        <fullName evidence="2">Hum s 3 allergen</fullName>
    </submittedName>
</protein>
<dbReference type="AlphaFoldDB" id="A0A6J3X053"/>
<dbReference type="EMBL" id="MF044074">
    <property type="protein sequence ID" value="AVY54512.1"/>
    <property type="molecule type" value="mRNA"/>
</dbReference>
<feature type="signal peptide" evidence="1">
    <location>
        <begin position="1"/>
        <end position="24"/>
    </location>
</feature>
<dbReference type="EMBL" id="MF044059">
    <property type="protein sequence ID" value="AVY54497.1"/>
    <property type="molecule type" value="mRNA"/>
</dbReference>
<accession>A0A6J3X053</accession>
<evidence type="ECO:0000256" key="1">
    <source>
        <dbReference type="SAM" id="SignalP"/>
    </source>
</evidence>
<sequence>MGLKEITVIALIVVISMVSNTCEAKEKLVKIISHHYNEKRNVPTLIDARCETNGRVIGPTTLRAFSNYMEFNVDENSVASCTFTVLGVVHDFEIFNKERGKYGENCWQITEAGPCLCECNNDKCYEDICYKYDS</sequence>
<organism evidence="2">
    <name type="scientific">Humulus scandens</name>
    <name type="common">Hop</name>
    <name type="synonym">Humulopsis scandens</name>
    <dbReference type="NCBI Taxonomy" id="228586"/>
    <lineage>
        <taxon>Eukaryota</taxon>
        <taxon>Viridiplantae</taxon>
        <taxon>Streptophyta</taxon>
        <taxon>Embryophyta</taxon>
        <taxon>Tracheophyta</taxon>
        <taxon>Spermatophyta</taxon>
        <taxon>Magnoliopsida</taxon>
        <taxon>eudicotyledons</taxon>
        <taxon>Gunneridae</taxon>
        <taxon>Pentapetalae</taxon>
        <taxon>rosids</taxon>
        <taxon>fabids</taxon>
        <taxon>Rosales</taxon>
        <taxon>Cannabaceae</taxon>
        <taxon>Humulus</taxon>
    </lineage>
</organism>
<keyword evidence="1" id="KW-0732">Signal</keyword>
<name>A0A6J3X053_HUMSC</name>
<reference evidence="2" key="1">
    <citation type="submission" date="2017-05" db="EMBL/GenBank/DDBJ databases">
        <authorList>
            <person name="Zhou J."/>
            <person name="Wang H."/>
            <person name="Yin J."/>
        </authorList>
    </citation>
    <scope>NUCLEOTIDE SEQUENCE</scope>
</reference>